<dbReference type="Pfam" id="PF21983">
    <property type="entry name" value="NikA-like"/>
    <property type="match status" value="1"/>
</dbReference>
<dbReference type="AlphaFoldDB" id="A0AAU8ABV1"/>
<proteinExistence type="predicted"/>
<accession>A0AAU8ABV1</accession>
<dbReference type="InterPro" id="IPR053842">
    <property type="entry name" value="NikA-like"/>
</dbReference>
<sequence>MRSKTLGINVRVTPAEKEKLSENAYYCGLSLSEYLRRLGLGKDVKAATDEKIYKTFRLIRQLKKDFESLERSEILHRISTIEDFLK</sequence>
<evidence type="ECO:0000313" key="1">
    <source>
        <dbReference type="EMBL" id="XCC63222.1"/>
    </source>
</evidence>
<protein>
    <recommendedName>
        <fullName evidence="2">Mobilization protein</fullName>
    </recommendedName>
</protein>
<name>A0AAU8ABV1_9FIRM</name>
<dbReference type="RefSeq" id="WP_177653156.1">
    <property type="nucleotide sequence ID" value="NZ_CP117826.1"/>
</dbReference>
<dbReference type="EMBL" id="CP117826">
    <property type="protein sequence ID" value="XCC63222.1"/>
    <property type="molecule type" value="Genomic_DNA"/>
</dbReference>
<reference evidence="1" key="1">
    <citation type="submission" date="2023-02" db="EMBL/GenBank/DDBJ databases">
        <title>Gut commensal Christensenella minuta modulates host metabolism via a new class of secondary bile acids.</title>
        <authorList>
            <person name="Liu C."/>
        </authorList>
    </citation>
    <scope>NUCLEOTIDE SEQUENCE</scope>
    <source>
        <strain evidence="1">CA70</strain>
    </source>
</reference>
<organism evidence="1">
    <name type="scientific">Christensenella massiliensis</name>
    <dbReference type="NCBI Taxonomy" id="1805714"/>
    <lineage>
        <taxon>Bacteria</taxon>
        <taxon>Bacillati</taxon>
        <taxon>Bacillota</taxon>
        <taxon>Clostridia</taxon>
        <taxon>Christensenellales</taxon>
        <taxon>Christensenellaceae</taxon>
        <taxon>Christensenella</taxon>
    </lineage>
</organism>
<evidence type="ECO:0008006" key="2">
    <source>
        <dbReference type="Google" id="ProtNLM"/>
    </source>
</evidence>
<gene>
    <name evidence="1" type="ORF">PUP29_04715</name>
</gene>